<evidence type="ECO:0000256" key="1">
    <source>
        <dbReference type="ARBA" id="ARBA00009431"/>
    </source>
</evidence>
<dbReference type="FunFam" id="3.40.50.1820:FF:000072">
    <property type="entry name" value="Serine carboxypeptidase-like 19"/>
    <property type="match status" value="1"/>
</dbReference>
<protein>
    <recommendedName>
        <fullName evidence="9">Carboxypeptidase</fullName>
    </recommendedName>
</protein>
<comment type="caution">
    <text evidence="7">The sequence shown here is derived from an EMBL/GenBank/DDBJ whole genome shotgun (WGS) entry which is preliminary data.</text>
</comment>
<dbReference type="GO" id="GO:0006508">
    <property type="term" value="P:proteolysis"/>
    <property type="evidence" value="ECO:0007669"/>
    <property type="project" value="UniProtKB-KW"/>
</dbReference>
<dbReference type="PRINTS" id="PR00724">
    <property type="entry name" value="CRBOXYPTASEC"/>
</dbReference>
<organism evidence="7 8">
    <name type="scientific">Acacia crassicarpa</name>
    <name type="common">northern wattle</name>
    <dbReference type="NCBI Taxonomy" id="499986"/>
    <lineage>
        <taxon>Eukaryota</taxon>
        <taxon>Viridiplantae</taxon>
        <taxon>Streptophyta</taxon>
        <taxon>Embryophyta</taxon>
        <taxon>Tracheophyta</taxon>
        <taxon>Spermatophyta</taxon>
        <taxon>Magnoliopsida</taxon>
        <taxon>eudicotyledons</taxon>
        <taxon>Gunneridae</taxon>
        <taxon>Pentapetalae</taxon>
        <taxon>rosids</taxon>
        <taxon>fabids</taxon>
        <taxon>Fabales</taxon>
        <taxon>Fabaceae</taxon>
        <taxon>Caesalpinioideae</taxon>
        <taxon>mimosoid clade</taxon>
        <taxon>Acacieae</taxon>
        <taxon>Acacia</taxon>
    </lineage>
</organism>
<reference evidence="7" key="1">
    <citation type="submission" date="2023-10" db="EMBL/GenBank/DDBJ databases">
        <title>Chromosome-level genome of the transformable northern wattle, Acacia crassicarpa.</title>
        <authorList>
            <person name="Massaro I."/>
            <person name="Sinha N.R."/>
            <person name="Poethig S."/>
            <person name="Leichty A.R."/>
        </authorList>
    </citation>
    <scope>NUCLEOTIDE SEQUENCE</scope>
    <source>
        <strain evidence="7">Acra3RX</strain>
        <tissue evidence="7">Leaf</tissue>
    </source>
</reference>
<evidence type="ECO:0000256" key="4">
    <source>
        <dbReference type="ARBA" id="ARBA00022801"/>
    </source>
</evidence>
<evidence type="ECO:0000256" key="2">
    <source>
        <dbReference type="ARBA" id="ARBA00022645"/>
    </source>
</evidence>
<dbReference type="FunFam" id="3.40.50.12670:FF:000002">
    <property type="entry name" value="Carboxypeptidase"/>
    <property type="match status" value="1"/>
</dbReference>
<evidence type="ECO:0000313" key="8">
    <source>
        <dbReference type="Proteomes" id="UP001293593"/>
    </source>
</evidence>
<comment type="similarity">
    <text evidence="1">Belongs to the peptidase S10 family.</text>
</comment>
<dbReference type="Gene3D" id="3.40.50.12670">
    <property type="match status" value="1"/>
</dbReference>
<dbReference type="Pfam" id="PF00450">
    <property type="entry name" value="Peptidase_S10"/>
    <property type="match status" value="1"/>
</dbReference>
<dbReference type="GO" id="GO:0004185">
    <property type="term" value="F:serine-type carboxypeptidase activity"/>
    <property type="evidence" value="ECO:0007669"/>
    <property type="project" value="InterPro"/>
</dbReference>
<dbReference type="PROSITE" id="PS00560">
    <property type="entry name" value="CARBOXYPEPT_SER_HIS"/>
    <property type="match status" value="1"/>
</dbReference>
<evidence type="ECO:0000313" key="7">
    <source>
        <dbReference type="EMBL" id="KAK4258865.1"/>
    </source>
</evidence>
<feature type="chain" id="PRO_5041901945" description="Carboxypeptidase" evidence="6">
    <location>
        <begin position="24"/>
        <end position="474"/>
    </location>
</feature>
<proteinExistence type="inferred from homology"/>
<dbReference type="InterPro" id="IPR001563">
    <property type="entry name" value="Peptidase_S10"/>
</dbReference>
<dbReference type="EMBL" id="JAWXYG010000011">
    <property type="protein sequence ID" value="KAK4258865.1"/>
    <property type="molecule type" value="Genomic_DNA"/>
</dbReference>
<keyword evidence="6" id="KW-0732">Signal</keyword>
<sequence length="474" mass="54250">MATKCRLFWCLLLVLFLSNSVSSQTIVKTLPGFEGELPFSLETGYLGVGEYDEIQLFYYFFKSERIPNDDPLVLWLPTGPGCSVLSSILYENGPIRFNYKNSSIQDKPVLETTMYSWTKVANVLYLDAPVGTGFSYSILPSEYNTSDTKTVSNIYEFLRKWLLLHPEYSEHQLVIGGESYSGIIVPALAQKIIEGNADKRYPGMNLQTLVVGNPFTDVHYDINSRVEYAYRVALISEDIFEHAEFQCHREYVHPNKSNTGCIEDLVLIHECLVDLNAAMILENKCASFSPRPKNLQWDLGSLGLNLTDSLFSEANPITSTSFCRNYDYLFASLWANDPEVQEALNVRNGSIEHWERCNKSITYTRDIKSSLQYYKNFFSAKLLRVLVYSGDHDLIIPHVGTEKWIASLNMTVAADDEWRPWYVDGQVAGYTEIYRHDKFSITYATVKGAGHTAPEYKPKECYNMIRRYLAYFFL</sequence>
<dbReference type="Gene3D" id="3.40.50.1820">
    <property type="entry name" value="alpha/beta hydrolase"/>
    <property type="match status" value="1"/>
</dbReference>
<dbReference type="InterPro" id="IPR033124">
    <property type="entry name" value="Ser_caboxypep_his_AS"/>
</dbReference>
<name>A0AAE1MAY2_9FABA</name>
<evidence type="ECO:0008006" key="9">
    <source>
        <dbReference type="Google" id="ProtNLM"/>
    </source>
</evidence>
<dbReference type="GO" id="GO:0019748">
    <property type="term" value="P:secondary metabolic process"/>
    <property type="evidence" value="ECO:0007669"/>
    <property type="project" value="TreeGrafter"/>
</dbReference>
<accession>A0AAE1MAY2</accession>
<evidence type="ECO:0000256" key="5">
    <source>
        <dbReference type="ARBA" id="ARBA00023180"/>
    </source>
</evidence>
<feature type="signal peptide" evidence="6">
    <location>
        <begin position="1"/>
        <end position="23"/>
    </location>
</feature>
<dbReference type="PANTHER" id="PTHR11802:SF224">
    <property type="entry name" value="SERINE CARBOXYPEPTIDASE-LIKE 7 ISOFORM X1"/>
    <property type="match status" value="1"/>
</dbReference>
<dbReference type="AlphaFoldDB" id="A0AAE1MAY2"/>
<dbReference type="SUPFAM" id="SSF53474">
    <property type="entry name" value="alpha/beta-Hydrolases"/>
    <property type="match status" value="1"/>
</dbReference>
<keyword evidence="4" id="KW-0378">Hydrolase</keyword>
<keyword evidence="5" id="KW-0325">Glycoprotein</keyword>
<evidence type="ECO:0000256" key="6">
    <source>
        <dbReference type="SAM" id="SignalP"/>
    </source>
</evidence>
<keyword evidence="3" id="KW-0645">Protease</keyword>
<gene>
    <name evidence="7" type="ORF">QN277_005264</name>
</gene>
<keyword evidence="2" id="KW-0121">Carboxypeptidase</keyword>
<evidence type="ECO:0000256" key="3">
    <source>
        <dbReference type="ARBA" id="ARBA00022670"/>
    </source>
</evidence>
<dbReference type="Proteomes" id="UP001293593">
    <property type="component" value="Unassembled WGS sequence"/>
</dbReference>
<dbReference type="InterPro" id="IPR029058">
    <property type="entry name" value="AB_hydrolase_fold"/>
</dbReference>
<keyword evidence="8" id="KW-1185">Reference proteome</keyword>
<dbReference type="PANTHER" id="PTHR11802">
    <property type="entry name" value="SERINE PROTEASE FAMILY S10 SERINE CARBOXYPEPTIDASE"/>
    <property type="match status" value="1"/>
</dbReference>
<dbReference type="GO" id="GO:0016747">
    <property type="term" value="F:acyltransferase activity, transferring groups other than amino-acyl groups"/>
    <property type="evidence" value="ECO:0007669"/>
    <property type="project" value="TreeGrafter"/>
</dbReference>